<dbReference type="NCBIfam" id="TIGR01256">
    <property type="entry name" value="modA"/>
    <property type="match status" value="1"/>
</dbReference>
<dbReference type="PANTHER" id="PTHR30632">
    <property type="entry name" value="MOLYBDATE-BINDING PERIPLASMIC PROTEIN"/>
    <property type="match status" value="1"/>
</dbReference>
<evidence type="ECO:0000256" key="4">
    <source>
        <dbReference type="SAM" id="SignalP"/>
    </source>
</evidence>
<evidence type="ECO:0000256" key="1">
    <source>
        <dbReference type="ARBA" id="ARBA00009175"/>
    </source>
</evidence>
<dbReference type="RefSeq" id="WP_377558296.1">
    <property type="nucleotide sequence ID" value="NZ_JBHUHQ010000020.1"/>
</dbReference>
<dbReference type="InterPro" id="IPR050682">
    <property type="entry name" value="ModA/WtpA"/>
</dbReference>
<comment type="caution">
    <text evidence="5">The sequence shown here is derived from an EMBL/GenBank/DDBJ whole genome shotgun (WGS) entry which is preliminary data.</text>
</comment>
<proteinExistence type="inferred from homology"/>
<comment type="similarity">
    <text evidence="1">Belongs to the bacterial solute-binding protein ModA family.</text>
</comment>
<evidence type="ECO:0000256" key="3">
    <source>
        <dbReference type="ARBA" id="ARBA00022729"/>
    </source>
</evidence>
<feature type="chain" id="PRO_5047266326" evidence="4">
    <location>
        <begin position="22"/>
        <end position="259"/>
    </location>
</feature>
<evidence type="ECO:0000256" key="2">
    <source>
        <dbReference type="ARBA" id="ARBA00022723"/>
    </source>
</evidence>
<dbReference type="EMBL" id="JBHUHQ010000020">
    <property type="protein sequence ID" value="MFD2045653.1"/>
    <property type="molecule type" value="Genomic_DNA"/>
</dbReference>
<keyword evidence="6" id="KW-1185">Reference proteome</keyword>
<dbReference type="Proteomes" id="UP001597383">
    <property type="component" value="Unassembled WGS sequence"/>
</dbReference>
<dbReference type="InterPro" id="IPR005950">
    <property type="entry name" value="ModA"/>
</dbReference>
<dbReference type="SUPFAM" id="SSF53850">
    <property type="entry name" value="Periplasmic binding protein-like II"/>
    <property type="match status" value="1"/>
</dbReference>
<dbReference type="Gene3D" id="3.40.190.10">
    <property type="entry name" value="Periplasmic binding protein-like II"/>
    <property type="match status" value="2"/>
</dbReference>
<gene>
    <name evidence="5" type="primary">modA</name>
    <name evidence="5" type="ORF">ACFSJF_15360</name>
</gene>
<evidence type="ECO:0000313" key="5">
    <source>
        <dbReference type="EMBL" id="MFD2045653.1"/>
    </source>
</evidence>
<sequence>MKHFILLLSLVVLMTACSTNESNQEAADETTLLISAATSLTDALNEIVDIYEAEHKDTRITINIGGSGTLARQIQQGAPADVFLSADEKSLDLLEKHHLLLLDTKVTFAKNKLILIGNSDSKLDFATLEDLIHQDINQIAIGNPESVPAGNYAKDALQSRNLWNNSSLQEKLVFAKDVRQVLTYVASGNTEVGFVYYSDILQENNVQKLLAIEEHLHEPIIYPGAVTTTSEHPEVAKQFLLYLQQDQAREIFKKHGFTY</sequence>
<evidence type="ECO:0000313" key="6">
    <source>
        <dbReference type="Proteomes" id="UP001597383"/>
    </source>
</evidence>
<feature type="signal peptide" evidence="4">
    <location>
        <begin position="1"/>
        <end position="21"/>
    </location>
</feature>
<dbReference type="PROSITE" id="PS51257">
    <property type="entry name" value="PROKAR_LIPOPROTEIN"/>
    <property type="match status" value="1"/>
</dbReference>
<protein>
    <submittedName>
        <fullName evidence="5">Molybdate ABC transporter substrate-binding protein</fullName>
    </submittedName>
</protein>
<keyword evidence="3 4" id="KW-0732">Signal</keyword>
<dbReference type="Pfam" id="PF13531">
    <property type="entry name" value="SBP_bac_11"/>
    <property type="match status" value="1"/>
</dbReference>
<accession>A0ABW4W2J3</accession>
<reference evidence="6" key="1">
    <citation type="journal article" date="2019" name="Int. J. Syst. Evol. Microbiol.">
        <title>The Global Catalogue of Microorganisms (GCM) 10K type strain sequencing project: providing services to taxonomists for standard genome sequencing and annotation.</title>
        <authorList>
            <consortium name="The Broad Institute Genomics Platform"/>
            <consortium name="The Broad Institute Genome Sequencing Center for Infectious Disease"/>
            <person name="Wu L."/>
            <person name="Ma J."/>
        </authorList>
    </citation>
    <scope>NUCLEOTIDE SEQUENCE [LARGE SCALE GENOMIC DNA]</scope>
    <source>
        <strain evidence="6">R28</strain>
    </source>
</reference>
<name>A0ABW4W2J3_9BACI</name>
<dbReference type="PANTHER" id="PTHR30632:SF0">
    <property type="entry name" value="SULFATE-BINDING PROTEIN"/>
    <property type="match status" value="1"/>
</dbReference>
<keyword evidence="2" id="KW-0479">Metal-binding</keyword>
<dbReference type="PIRSF" id="PIRSF004846">
    <property type="entry name" value="ModA"/>
    <property type="match status" value="1"/>
</dbReference>
<organism evidence="5 6">
    <name type="scientific">Ornithinibacillus salinisoli</name>
    <dbReference type="NCBI Taxonomy" id="1848459"/>
    <lineage>
        <taxon>Bacteria</taxon>
        <taxon>Bacillati</taxon>
        <taxon>Bacillota</taxon>
        <taxon>Bacilli</taxon>
        <taxon>Bacillales</taxon>
        <taxon>Bacillaceae</taxon>
        <taxon>Ornithinibacillus</taxon>
    </lineage>
</organism>